<dbReference type="STRING" id="602072.A0A1R3RCI5"/>
<dbReference type="InterPro" id="IPR039258">
    <property type="entry name" value="ZNF511"/>
</dbReference>
<evidence type="ECO:0000313" key="5">
    <source>
        <dbReference type="Proteomes" id="UP000188318"/>
    </source>
</evidence>
<dbReference type="PANTHER" id="PTHR21354:SF0">
    <property type="entry name" value="ZINC FINGER PROTEIN 511"/>
    <property type="match status" value="1"/>
</dbReference>
<accession>A0A1R3RCI5</accession>
<dbReference type="VEuPathDB" id="FungiDB:ASPCADRAFT_175959"/>
<feature type="domain" description="C2H2-type" evidence="3">
    <location>
        <begin position="78"/>
        <end position="101"/>
    </location>
</feature>
<dbReference type="PROSITE" id="PS50157">
    <property type="entry name" value="ZINC_FINGER_C2H2_2"/>
    <property type="match status" value="1"/>
</dbReference>
<proteinExistence type="predicted"/>
<dbReference type="Gene3D" id="3.30.160.60">
    <property type="entry name" value="Classic Zinc Finger"/>
    <property type="match status" value="1"/>
</dbReference>
<keyword evidence="5" id="KW-1185">Reference proteome</keyword>
<keyword evidence="1" id="KW-0863">Zinc-finger</keyword>
<dbReference type="OrthoDB" id="18440at2759"/>
<evidence type="ECO:0000313" key="4">
    <source>
        <dbReference type="EMBL" id="OOF92198.1"/>
    </source>
</evidence>
<feature type="compositionally biased region" description="Polar residues" evidence="2">
    <location>
        <begin position="188"/>
        <end position="202"/>
    </location>
</feature>
<keyword evidence="1" id="KW-0862">Zinc</keyword>
<dbReference type="PROSITE" id="PS00028">
    <property type="entry name" value="ZINC_FINGER_C2H2_1"/>
    <property type="match status" value="1"/>
</dbReference>
<evidence type="ECO:0000259" key="3">
    <source>
        <dbReference type="PROSITE" id="PS50157"/>
    </source>
</evidence>
<sequence>MSKRSRSTSRSPSPESWSRSISPASSNTPSLGRPKIHFLDPTAPVAEVMHCSLPPHRETLSFVSYEDYEVHYMQAHVNRCSQCGKNFPTDRFLNLHIEENHDALVATRRERGEKTYACFIEDCERVCSTPQKRRMHLIDKHMFPRTYNFYVVNDGIDKQTSLLRSPHNHRRRISAALNSPQEGRLRNRQTSVSQAESGSNVLKGSATRKDPDDMEIAELELSMSALRFVPVSVARSRGKVGSKS</sequence>
<reference evidence="5" key="1">
    <citation type="journal article" date="2017" name="Genome Biol.">
        <title>Comparative genomics reveals high biological diversity and specific adaptations in the industrially and medically important fungal genus Aspergillus.</title>
        <authorList>
            <person name="de Vries R.P."/>
            <person name="Riley R."/>
            <person name="Wiebenga A."/>
            <person name="Aguilar-Osorio G."/>
            <person name="Amillis S."/>
            <person name="Uchima C.A."/>
            <person name="Anderluh G."/>
            <person name="Asadollahi M."/>
            <person name="Askin M."/>
            <person name="Barry K."/>
            <person name="Battaglia E."/>
            <person name="Bayram O."/>
            <person name="Benocci T."/>
            <person name="Braus-Stromeyer S.A."/>
            <person name="Caldana C."/>
            <person name="Canovas D."/>
            <person name="Cerqueira G.C."/>
            <person name="Chen F."/>
            <person name="Chen W."/>
            <person name="Choi C."/>
            <person name="Clum A."/>
            <person name="Dos Santos R.A."/>
            <person name="Damasio A.R."/>
            <person name="Diallinas G."/>
            <person name="Emri T."/>
            <person name="Fekete E."/>
            <person name="Flipphi M."/>
            <person name="Freyberg S."/>
            <person name="Gallo A."/>
            <person name="Gournas C."/>
            <person name="Habgood R."/>
            <person name="Hainaut M."/>
            <person name="Harispe M.L."/>
            <person name="Henrissat B."/>
            <person name="Hilden K.S."/>
            <person name="Hope R."/>
            <person name="Hossain A."/>
            <person name="Karabika E."/>
            <person name="Karaffa L."/>
            <person name="Karanyi Z."/>
            <person name="Krasevec N."/>
            <person name="Kuo A."/>
            <person name="Kusch H."/>
            <person name="LaButti K."/>
            <person name="Lagendijk E.L."/>
            <person name="Lapidus A."/>
            <person name="Levasseur A."/>
            <person name="Lindquist E."/>
            <person name="Lipzen A."/>
            <person name="Logrieco A.F."/>
            <person name="MacCabe A."/>
            <person name="Maekelae M.R."/>
            <person name="Malavazi I."/>
            <person name="Melin P."/>
            <person name="Meyer V."/>
            <person name="Mielnichuk N."/>
            <person name="Miskei M."/>
            <person name="Molnar A.P."/>
            <person name="Mule G."/>
            <person name="Ngan C.Y."/>
            <person name="Orejas M."/>
            <person name="Orosz E."/>
            <person name="Ouedraogo J.P."/>
            <person name="Overkamp K.M."/>
            <person name="Park H.-S."/>
            <person name="Perrone G."/>
            <person name="Piumi F."/>
            <person name="Punt P.J."/>
            <person name="Ram A.F."/>
            <person name="Ramon A."/>
            <person name="Rauscher S."/>
            <person name="Record E."/>
            <person name="Riano-Pachon D.M."/>
            <person name="Robert V."/>
            <person name="Roehrig J."/>
            <person name="Ruller R."/>
            <person name="Salamov A."/>
            <person name="Salih N.S."/>
            <person name="Samson R.A."/>
            <person name="Sandor E."/>
            <person name="Sanguinetti M."/>
            <person name="Schuetze T."/>
            <person name="Sepcic K."/>
            <person name="Shelest E."/>
            <person name="Sherlock G."/>
            <person name="Sophianopoulou V."/>
            <person name="Squina F.M."/>
            <person name="Sun H."/>
            <person name="Susca A."/>
            <person name="Todd R.B."/>
            <person name="Tsang A."/>
            <person name="Unkles S.E."/>
            <person name="van de Wiele N."/>
            <person name="van Rossen-Uffink D."/>
            <person name="Oliveira J.V."/>
            <person name="Vesth T.C."/>
            <person name="Visser J."/>
            <person name="Yu J.-H."/>
            <person name="Zhou M."/>
            <person name="Andersen M.R."/>
            <person name="Archer D.B."/>
            <person name="Baker S.E."/>
            <person name="Benoit I."/>
            <person name="Brakhage A.A."/>
            <person name="Braus G.H."/>
            <person name="Fischer R."/>
            <person name="Frisvad J.C."/>
            <person name="Goldman G.H."/>
            <person name="Houbraken J."/>
            <person name="Oakley B."/>
            <person name="Pocsi I."/>
            <person name="Scazzocchio C."/>
            <person name="Seiboth B."/>
            <person name="vanKuyk P.A."/>
            <person name="Wortman J."/>
            <person name="Dyer P.S."/>
            <person name="Grigoriev I.V."/>
        </authorList>
    </citation>
    <scope>NUCLEOTIDE SEQUENCE [LARGE SCALE GENOMIC DNA]</scope>
    <source>
        <strain evidence="5">ITEM 5010</strain>
    </source>
</reference>
<evidence type="ECO:0000256" key="1">
    <source>
        <dbReference type="PROSITE-ProRule" id="PRU00042"/>
    </source>
</evidence>
<protein>
    <recommendedName>
        <fullName evidence="3">C2H2-type domain-containing protein</fullName>
    </recommendedName>
</protein>
<dbReference type="OMA" id="CMTPQKR"/>
<dbReference type="PANTHER" id="PTHR21354">
    <property type="entry name" value="ZINC FINGER PROTEIN 511"/>
    <property type="match status" value="1"/>
</dbReference>
<organism evidence="4 5">
    <name type="scientific">Aspergillus carbonarius (strain ITEM 5010)</name>
    <dbReference type="NCBI Taxonomy" id="602072"/>
    <lineage>
        <taxon>Eukaryota</taxon>
        <taxon>Fungi</taxon>
        <taxon>Dikarya</taxon>
        <taxon>Ascomycota</taxon>
        <taxon>Pezizomycotina</taxon>
        <taxon>Eurotiomycetes</taxon>
        <taxon>Eurotiomycetidae</taxon>
        <taxon>Eurotiales</taxon>
        <taxon>Aspergillaceae</taxon>
        <taxon>Aspergillus</taxon>
        <taxon>Aspergillus subgen. Circumdati</taxon>
    </lineage>
</organism>
<feature type="compositionally biased region" description="Low complexity" evidence="2">
    <location>
        <begin position="8"/>
        <end position="26"/>
    </location>
</feature>
<dbReference type="Proteomes" id="UP000188318">
    <property type="component" value="Unassembled WGS sequence"/>
</dbReference>
<feature type="region of interest" description="Disordered" evidence="2">
    <location>
        <begin position="179"/>
        <end position="213"/>
    </location>
</feature>
<feature type="region of interest" description="Disordered" evidence="2">
    <location>
        <begin position="1"/>
        <end position="36"/>
    </location>
</feature>
<dbReference type="InterPro" id="IPR013087">
    <property type="entry name" value="Znf_C2H2_type"/>
</dbReference>
<keyword evidence="1" id="KW-0479">Metal-binding</keyword>
<evidence type="ECO:0000256" key="2">
    <source>
        <dbReference type="SAM" id="MobiDB-lite"/>
    </source>
</evidence>
<dbReference type="GO" id="GO:0008270">
    <property type="term" value="F:zinc ion binding"/>
    <property type="evidence" value="ECO:0007669"/>
    <property type="project" value="UniProtKB-KW"/>
</dbReference>
<dbReference type="EMBL" id="KV907508">
    <property type="protein sequence ID" value="OOF92198.1"/>
    <property type="molecule type" value="Genomic_DNA"/>
</dbReference>
<dbReference type="AlphaFoldDB" id="A0A1R3RCI5"/>
<gene>
    <name evidence="4" type="ORF">ASPCADRAFT_175959</name>
</gene>
<dbReference type="SMART" id="SM00355">
    <property type="entry name" value="ZnF_C2H2"/>
    <property type="match status" value="2"/>
</dbReference>
<name>A0A1R3RCI5_ASPC5</name>